<evidence type="ECO:0000313" key="3">
    <source>
        <dbReference type="Proteomes" id="UP000325763"/>
    </source>
</evidence>
<organism evidence="2 3">
    <name type="scientific">Streptomyces nodosus</name>
    <dbReference type="NCBI Taxonomy" id="40318"/>
    <lineage>
        <taxon>Bacteria</taxon>
        <taxon>Bacillati</taxon>
        <taxon>Actinomycetota</taxon>
        <taxon>Actinomycetes</taxon>
        <taxon>Kitasatosporales</taxon>
        <taxon>Streptomycetaceae</taxon>
        <taxon>Streptomyces</taxon>
    </lineage>
</organism>
<gene>
    <name evidence="2" type="ORF">CP978_15240</name>
</gene>
<dbReference type="KEGG" id="snq:CP978_15240"/>
<feature type="compositionally biased region" description="Gly residues" evidence="1">
    <location>
        <begin position="35"/>
        <end position="59"/>
    </location>
</feature>
<reference evidence="2 3" key="1">
    <citation type="submission" date="2017-09" db="EMBL/GenBank/DDBJ databases">
        <title>Streptomyces genome completion.</title>
        <authorList>
            <person name="Lee N."/>
            <person name="Cho B.-K."/>
        </authorList>
    </citation>
    <scope>NUCLEOTIDE SEQUENCE [LARGE SCALE GENOMIC DNA]</scope>
    <source>
        <strain evidence="2 3">ATCC 14899</strain>
    </source>
</reference>
<name>A0A5P2W634_9ACTN</name>
<dbReference type="AlphaFoldDB" id="A0A5P2W634"/>
<accession>A0A5P2W634</accession>
<evidence type="ECO:0000313" key="2">
    <source>
        <dbReference type="EMBL" id="QEV39726.1"/>
    </source>
</evidence>
<sequence>MRRGPPQWPRSAGWTRRLRSSRTAPCRSGASEDPGGPGRIGGPGDPGTSGDPDGPGGPGALRRSRRGCMRPAVRPREPRPIGVGCRPCAGPCFCARRHIRGLSDELLGGC</sequence>
<protein>
    <submittedName>
        <fullName evidence="2">Uncharacterized protein</fullName>
    </submittedName>
</protein>
<dbReference type="EMBL" id="CP023747">
    <property type="protein sequence ID" value="QEV39726.1"/>
    <property type="molecule type" value="Genomic_DNA"/>
</dbReference>
<feature type="region of interest" description="Disordered" evidence="1">
    <location>
        <begin position="1"/>
        <end position="80"/>
    </location>
</feature>
<dbReference type="Proteomes" id="UP000325763">
    <property type="component" value="Chromosome"/>
</dbReference>
<proteinExistence type="predicted"/>
<evidence type="ECO:0000256" key="1">
    <source>
        <dbReference type="SAM" id="MobiDB-lite"/>
    </source>
</evidence>